<keyword evidence="2" id="KW-1185">Reference proteome</keyword>
<name>A0A2L2TLC3_9HYPO</name>
<accession>A0A2L2TLC3</accession>
<dbReference type="EMBL" id="LN649230">
    <property type="protein sequence ID" value="CEI61170.1"/>
    <property type="molecule type" value="Genomic_DNA"/>
</dbReference>
<evidence type="ECO:0000313" key="1">
    <source>
        <dbReference type="EMBL" id="CEI61170.1"/>
    </source>
</evidence>
<reference evidence="2" key="1">
    <citation type="submission" date="2014-10" db="EMBL/GenBank/DDBJ databases">
        <authorList>
            <person name="King R."/>
        </authorList>
    </citation>
    <scope>NUCLEOTIDE SEQUENCE [LARGE SCALE GENOMIC DNA]</scope>
    <source>
        <strain evidence="2">A3/5</strain>
    </source>
</reference>
<dbReference type="AlphaFoldDB" id="A0A2L2TLC3"/>
<organism evidence="1 2">
    <name type="scientific">Fusarium venenatum</name>
    <dbReference type="NCBI Taxonomy" id="56646"/>
    <lineage>
        <taxon>Eukaryota</taxon>
        <taxon>Fungi</taxon>
        <taxon>Dikarya</taxon>
        <taxon>Ascomycota</taxon>
        <taxon>Pezizomycotina</taxon>
        <taxon>Sordariomycetes</taxon>
        <taxon>Hypocreomycetidae</taxon>
        <taxon>Hypocreales</taxon>
        <taxon>Nectriaceae</taxon>
        <taxon>Fusarium</taxon>
    </lineage>
</organism>
<sequence length="66" mass="7354">MSMTKKRTPAIEVPESWTKGGCSALDQHSELGRLEHISIQRQLVQIQVEWNDPGPAAARARRSAND</sequence>
<protein>
    <submittedName>
        <fullName evidence="1">Uncharacterized protein</fullName>
    </submittedName>
</protein>
<proteinExistence type="predicted"/>
<evidence type="ECO:0000313" key="2">
    <source>
        <dbReference type="Proteomes" id="UP000245910"/>
    </source>
</evidence>
<dbReference type="Proteomes" id="UP000245910">
    <property type="component" value="Chromosome II"/>
</dbReference>